<dbReference type="InterPro" id="IPR043605">
    <property type="entry name" value="DUF883_C"/>
</dbReference>
<evidence type="ECO:0000313" key="11">
    <source>
        <dbReference type="Proteomes" id="UP001325479"/>
    </source>
</evidence>
<feature type="domain" description="DUF883" evidence="9">
    <location>
        <begin position="77"/>
        <end position="104"/>
    </location>
</feature>
<name>A0ABZ0WUR8_9BURK</name>
<dbReference type="InterPro" id="IPR043604">
    <property type="entry name" value="DUF883_N"/>
</dbReference>
<comment type="subcellular location">
    <subcellularLocation>
        <location evidence="1">Cell inner membrane</location>
        <topology evidence="1">Single-pass membrane protein</topology>
    </subcellularLocation>
</comment>
<evidence type="ECO:0000256" key="7">
    <source>
        <dbReference type="ARBA" id="ARBA00023136"/>
    </source>
</evidence>
<gene>
    <name evidence="10" type="ORF">U0042_23660</name>
</gene>
<accession>A0ABZ0WUR8</accession>
<dbReference type="PANTHER" id="PTHR35893">
    <property type="entry name" value="INNER MEMBRANE PROTEIN-RELATED"/>
    <property type="match status" value="1"/>
</dbReference>
<organism evidence="10 11">
    <name type="scientific">Paraburkholderia kururiensis</name>
    <dbReference type="NCBI Taxonomy" id="984307"/>
    <lineage>
        <taxon>Bacteria</taxon>
        <taxon>Pseudomonadati</taxon>
        <taxon>Pseudomonadota</taxon>
        <taxon>Betaproteobacteria</taxon>
        <taxon>Burkholderiales</taxon>
        <taxon>Burkholderiaceae</taxon>
        <taxon>Paraburkholderia</taxon>
    </lineage>
</organism>
<comment type="similarity">
    <text evidence="2">Belongs to the ElaB/YgaM/YqjD family.</text>
</comment>
<dbReference type="PANTHER" id="PTHR35893:SF3">
    <property type="entry name" value="INNER MEMBRANE PROTEIN"/>
    <property type="match status" value="1"/>
</dbReference>
<keyword evidence="6" id="KW-1133">Transmembrane helix</keyword>
<keyword evidence="4" id="KW-0997">Cell inner membrane</keyword>
<sequence>MSPTTEQLALGRQKIADDLRVLLTDSEEMLRLTASLTGEGVEALRERLRMHVESLQGTLATTQSTAQRQYRAATVRTERYVRGNPWQSLAMAAGAGFLLGVLVAS</sequence>
<keyword evidence="5" id="KW-0812">Transmembrane</keyword>
<keyword evidence="3" id="KW-1003">Cell membrane</keyword>
<evidence type="ECO:0000313" key="10">
    <source>
        <dbReference type="EMBL" id="WQD81140.1"/>
    </source>
</evidence>
<dbReference type="InterPro" id="IPR010279">
    <property type="entry name" value="YqjD/ElaB"/>
</dbReference>
<evidence type="ECO:0000256" key="6">
    <source>
        <dbReference type="ARBA" id="ARBA00022989"/>
    </source>
</evidence>
<reference evidence="10 11" key="1">
    <citation type="submission" date="2023-12" db="EMBL/GenBank/DDBJ databases">
        <title>Genome sequencing and assembly of bacterial species from a model synthetic community.</title>
        <authorList>
            <person name="Hogle S.L."/>
        </authorList>
    </citation>
    <scope>NUCLEOTIDE SEQUENCE [LARGE SCALE GENOMIC DNA]</scope>
    <source>
        <strain evidence="10 11">HAMBI 2494</strain>
    </source>
</reference>
<keyword evidence="7" id="KW-0472">Membrane</keyword>
<evidence type="ECO:0000256" key="2">
    <source>
        <dbReference type="ARBA" id="ARBA00010423"/>
    </source>
</evidence>
<evidence type="ECO:0000256" key="5">
    <source>
        <dbReference type="ARBA" id="ARBA00022692"/>
    </source>
</evidence>
<keyword evidence="11" id="KW-1185">Reference proteome</keyword>
<evidence type="ECO:0000256" key="3">
    <source>
        <dbReference type="ARBA" id="ARBA00022475"/>
    </source>
</evidence>
<dbReference type="RefSeq" id="WP_114813734.1">
    <property type="nucleotide sequence ID" value="NZ_CP139965.1"/>
</dbReference>
<protein>
    <submittedName>
        <fullName evidence="10">DUF883 family protein</fullName>
    </submittedName>
</protein>
<dbReference type="Pfam" id="PF05957">
    <property type="entry name" value="DUF883"/>
    <property type="match status" value="1"/>
</dbReference>
<feature type="domain" description="DUF883" evidence="8">
    <location>
        <begin position="13"/>
        <end position="63"/>
    </location>
</feature>
<dbReference type="EMBL" id="CP139965">
    <property type="protein sequence ID" value="WQD81140.1"/>
    <property type="molecule type" value="Genomic_DNA"/>
</dbReference>
<evidence type="ECO:0000259" key="9">
    <source>
        <dbReference type="Pfam" id="PF19029"/>
    </source>
</evidence>
<dbReference type="Proteomes" id="UP001325479">
    <property type="component" value="Chromosome"/>
</dbReference>
<evidence type="ECO:0000256" key="4">
    <source>
        <dbReference type="ARBA" id="ARBA00022519"/>
    </source>
</evidence>
<evidence type="ECO:0000256" key="1">
    <source>
        <dbReference type="ARBA" id="ARBA00004377"/>
    </source>
</evidence>
<proteinExistence type="inferred from homology"/>
<evidence type="ECO:0000259" key="8">
    <source>
        <dbReference type="Pfam" id="PF05957"/>
    </source>
</evidence>
<dbReference type="Pfam" id="PF19029">
    <property type="entry name" value="DUF883_C"/>
    <property type="match status" value="1"/>
</dbReference>